<evidence type="ECO:0008006" key="4">
    <source>
        <dbReference type="Google" id="ProtNLM"/>
    </source>
</evidence>
<evidence type="ECO:0000313" key="3">
    <source>
        <dbReference type="Proteomes" id="UP001519294"/>
    </source>
</evidence>
<protein>
    <recommendedName>
        <fullName evidence="4">Spore protein</fullName>
    </recommendedName>
</protein>
<evidence type="ECO:0000313" key="2">
    <source>
        <dbReference type="EMBL" id="MBP2256347.1"/>
    </source>
</evidence>
<accession>A0ABS4S4C0</accession>
<keyword evidence="3" id="KW-1185">Reference proteome</keyword>
<feature type="region of interest" description="Disordered" evidence="1">
    <location>
        <begin position="1"/>
        <end position="34"/>
    </location>
</feature>
<dbReference type="Proteomes" id="UP001519294">
    <property type="component" value="Unassembled WGS sequence"/>
</dbReference>
<comment type="caution">
    <text evidence="2">The sequence shown here is derived from an EMBL/GenBank/DDBJ whole genome shotgun (WGS) entry which is preliminary data.</text>
</comment>
<dbReference type="RefSeq" id="WP_198020912.1">
    <property type="nucleotide sequence ID" value="NZ_JAGIKX010000001.1"/>
</dbReference>
<organism evidence="2 3">
    <name type="scientific">Virgibacillus alimentarius</name>
    <dbReference type="NCBI Taxonomy" id="698769"/>
    <lineage>
        <taxon>Bacteria</taxon>
        <taxon>Bacillati</taxon>
        <taxon>Bacillota</taxon>
        <taxon>Bacilli</taxon>
        <taxon>Bacillales</taxon>
        <taxon>Bacillaceae</taxon>
        <taxon>Virgibacillus</taxon>
    </lineage>
</organism>
<dbReference type="EMBL" id="JAGIKX010000001">
    <property type="protein sequence ID" value="MBP2256347.1"/>
    <property type="molecule type" value="Genomic_DNA"/>
</dbReference>
<sequence>MKSQSKQQKMENHHKKKSLKTGDKKLNGPNRPAT</sequence>
<name>A0ABS4S4C0_9BACI</name>
<evidence type="ECO:0000256" key="1">
    <source>
        <dbReference type="SAM" id="MobiDB-lite"/>
    </source>
</evidence>
<gene>
    <name evidence="2" type="ORF">J2Z81_000279</name>
</gene>
<proteinExistence type="predicted"/>
<reference evidence="2 3" key="1">
    <citation type="submission" date="2021-03" db="EMBL/GenBank/DDBJ databases">
        <title>Genomic Encyclopedia of Type Strains, Phase IV (KMG-IV): sequencing the most valuable type-strain genomes for metagenomic binning, comparative biology and taxonomic classification.</title>
        <authorList>
            <person name="Goeker M."/>
        </authorList>
    </citation>
    <scope>NUCLEOTIDE SEQUENCE [LARGE SCALE GENOMIC DNA]</scope>
    <source>
        <strain evidence="2 3">DSM 25790</strain>
    </source>
</reference>